<evidence type="ECO:0000313" key="2">
    <source>
        <dbReference type="Proteomes" id="UP000789901"/>
    </source>
</evidence>
<proteinExistence type="predicted"/>
<comment type="caution">
    <text evidence="1">The sequence shown here is derived from an EMBL/GenBank/DDBJ whole genome shotgun (WGS) entry which is preliminary data.</text>
</comment>
<reference evidence="1 2" key="1">
    <citation type="submission" date="2021-06" db="EMBL/GenBank/DDBJ databases">
        <authorList>
            <person name="Kallberg Y."/>
            <person name="Tangrot J."/>
            <person name="Rosling A."/>
        </authorList>
    </citation>
    <scope>NUCLEOTIDE SEQUENCE [LARGE SCALE GENOMIC DNA]</scope>
    <source>
        <strain evidence="1 2">120-4 pot B 10/14</strain>
    </source>
</reference>
<feature type="non-terminal residue" evidence="1">
    <location>
        <position position="1"/>
    </location>
</feature>
<evidence type="ECO:0000313" key="1">
    <source>
        <dbReference type="EMBL" id="CAG8843203.1"/>
    </source>
</evidence>
<organism evidence="1 2">
    <name type="scientific">Gigaspora margarita</name>
    <dbReference type="NCBI Taxonomy" id="4874"/>
    <lineage>
        <taxon>Eukaryota</taxon>
        <taxon>Fungi</taxon>
        <taxon>Fungi incertae sedis</taxon>
        <taxon>Mucoromycota</taxon>
        <taxon>Glomeromycotina</taxon>
        <taxon>Glomeromycetes</taxon>
        <taxon>Diversisporales</taxon>
        <taxon>Gigasporaceae</taxon>
        <taxon>Gigaspora</taxon>
    </lineage>
</organism>
<gene>
    <name evidence="1" type="ORF">GMARGA_LOCUS36416</name>
</gene>
<dbReference type="EMBL" id="CAJVQB010071609">
    <property type="protein sequence ID" value="CAG8843203.1"/>
    <property type="molecule type" value="Genomic_DNA"/>
</dbReference>
<sequence length="51" mass="5909">LRDDNASKTKSYAVNGLMEVDKMVVKLHIQKNKKAELYNEQIWNILSNTDT</sequence>
<feature type="non-terminal residue" evidence="1">
    <location>
        <position position="51"/>
    </location>
</feature>
<name>A0ABN7WXY9_GIGMA</name>
<accession>A0ABN7WXY9</accession>
<dbReference type="Proteomes" id="UP000789901">
    <property type="component" value="Unassembled WGS sequence"/>
</dbReference>
<keyword evidence="2" id="KW-1185">Reference proteome</keyword>
<protein>
    <submittedName>
        <fullName evidence="1">21265_t:CDS:1</fullName>
    </submittedName>
</protein>